<organism evidence="2 3">
    <name type="scientific">Methanobacterium spitsbergense</name>
    <dbReference type="NCBI Taxonomy" id="2874285"/>
    <lineage>
        <taxon>Archaea</taxon>
        <taxon>Methanobacteriati</taxon>
        <taxon>Methanobacteriota</taxon>
        <taxon>Methanomada group</taxon>
        <taxon>Methanobacteria</taxon>
        <taxon>Methanobacteriales</taxon>
        <taxon>Methanobacteriaceae</taxon>
        <taxon>Methanobacterium</taxon>
    </lineage>
</organism>
<evidence type="ECO:0000259" key="1">
    <source>
        <dbReference type="Pfam" id="PF04321"/>
    </source>
</evidence>
<gene>
    <name evidence="2" type="primary">rfbD</name>
    <name evidence="2" type="ORF">K8N75_13620</name>
</gene>
<dbReference type="GO" id="GO:0019305">
    <property type="term" value="P:dTDP-rhamnose biosynthetic process"/>
    <property type="evidence" value="ECO:0007669"/>
    <property type="project" value="TreeGrafter"/>
</dbReference>
<evidence type="ECO:0000313" key="2">
    <source>
        <dbReference type="EMBL" id="MBZ2167078.1"/>
    </source>
</evidence>
<dbReference type="PANTHER" id="PTHR10491">
    <property type="entry name" value="DTDP-4-DEHYDRORHAMNOSE REDUCTASE"/>
    <property type="match status" value="1"/>
</dbReference>
<dbReference type="GO" id="GO:0008831">
    <property type="term" value="F:dTDP-4-dehydrorhamnose reductase activity"/>
    <property type="evidence" value="ECO:0007669"/>
    <property type="project" value="UniProtKB-EC"/>
</dbReference>
<keyword evidence="2" id="KW-0560">Oxidoreductase</keyword>
<dbReference type="FunFam" id="3.40.50.720:FF:000159">
    <property type="entry name" value="dTDP-4-dehydrorhamnose reductase"/>
    <property type="match status" value="1"/>
</dbReference>
<dbReference type="Gene3D" id="3.40.50.720">
    <property type="entry name" value="NAD(P)-binding Rossmann-like Domain"/>
    <property type="match status" value="1"/>
</dbReference>
<dbReference type="InterPro" id="IPR005913">
    <property type="entry name" value="dTDP_dehydrorham_reduct"/>
</dbReference>
<dbReference type="NCBIfam" id="TIGR01214">
    <property type="entry name" value="rmlD"/>
    <property type="match status" value="1"/>
</dbReference>
<dbReference type="Pfam" id="PF04321">
    <property type="entry name" value="RmlD_sub_bind"/>
    <property type="match status" value="1"/>
</dbReference>
<dbReference type="InterPro" id="IPR029903">
    <property type="entry name" value="RmlD-like-bd"/>
</dbReference>
<dbReference type="InterPro" id="IPR036291">
    <property type="entry name" value="NAD(P)-bd_dom_sf"/>
</dbReference>
<dbReference type="EMBL" id="JAIOUQ010000017">
    <property type="protein sequence ID" value="MBZ2167078.1"/>
    <property type="molecule type" value="Genomic_DNA"/>
</dbReference>
<accession>A0A8T5UTK9</accession>
<comment type="caution">
    <text evidence="2">The sequence shown here is derived from an EMBL/GenBank/DDBJ whole genome shotgun (WGS) entry which is preliminary data.</text>
</comment>
<dbReference type="EC" id="1.1.1.133" evidence="2"/>
<dbReference type="Gene3D" id="3.90.25.10">
    <property type="entry name" value="UDP-galactose 4-epimerase, domain 1"/>
    <property type="match status" value="1"/>
</dbReference>
<evidence type="ECO:0000313" key="3">
    <source>
        <dbReference type="Proteomes" id="UP000825933"/>
    </source>
</evidence>
<dbReference type="GO" id="GO:0005829">
    <property type="term" value="C:cytosol"/>
    <property type="evidence" value="ECO:0007669"/>
    <property type="project" value="TreeGrafter"/>
</dbReference>
<proteinExistence type="predicted"/>
<name>A0A8T5UTK9_9EURY</name>
<feature type="domain" description="RmlD-like substrate binding" evidence="1">
    <location>
        <begin position="1"/>
        <end position="276"/>
    </location>
</feature>
<keyword evidence="3" id="KW-1185">Reference proteome</keyword>
<protein>
    <submittedName>
        <fullName evidence="2">dTDP-4-dehydrorhamnose reductase</fullName>
        <ecNumber evidence="2">1.1.1.133</ecNumber>
    </submittedName>
</protein>
<dbReference type="AlphaFoldDB" id="A0A8T5UTK9"/>
<dbReference type="Proteomes" id="UP000825933">
    <property type="component" value="Unassembled WGS sequence"/>
</dbReference>
<dbReference type="CDD" id="cd05254">
    <property type="entry name" value="dTDP_HR_like_SDR_e"/>
    <property type="match status" value="1"/>
</dbReference>
<dbReference type="SUPFAM" id="SSF51735">
    <property type="entry name" value="NAD(P)-binding Rossmann-fold domains"/>
    <property type="match status" value="1"/>
</dbReference>
<dbReference type="PANTHER" id="PTHR10491:SF4">
    <property type="entry name" value="METHIONINE ADENOSYLTRANSFERASE 2 SUBUNIT BETA"/>
    <property type="match status" value="1"/>
</dbReference>
<sequence length="278" mass="31383">MKIMIIGSEGMLGHDLVDVLSAENEISTTTIDTLDITDIDKTIKTVKNNNPDVLVHAAAFTDVDGAESNPDLAYKVNAIGTRNVAVACREADCAMIYICTDYVFDGTNTKPYYEYNQTKPLGVYGKTKHTGEVYIRDILNKFYIVRTSWLYGYHGPNFVATMLNLAKTNDTISVVNDQIGSPTYTVDLANAIAHLIKRPAYGIYHVTNSEHCTWYDFAKEIFKQSNIEVDVKPVSTEEFPRPAPRPKYSVLENYNWKMEGYPKIRSYKEALSDYLKLL</sequence>
<reference evidence="3" key="1">
    <citation type="journal article" date="2022" name="Microbiol. Resour. Announc.">
        <title>Draft Genome Sequence of a Methanogenic Archaeon from West Spitsbergen Permafrost.</title>
        <authorList>
            <person name="Trubitsyn V."/>
            <person name="Rivkina E."/>
            <person name="Shcherbakova V."/>
        </authorList>
    </citation>
    <scope>NUCLEOTIDE SEQUENCE [LARGE SCALE GENOMIC DNA]</scope>
    <source>
        <strain evidence="3">VT</strain>
    </source>
</reference>